<evidence type="ECO:0000256" key="2">
    <source>
        <dbReference type="SAM" id="SignalP"/>
    </source>
</evidence>
<dbReference type="RefSeq" id="XP_024733775.1">
    <property type="nucleotide sequence ID" value="XM_024883437.1"/>
</dbReference>
<keyword evidence="1" id="KW-0472">Membrane</keyword>
<reference evidence="3 4" key="1">
    <citation type="submission" date="2016-04" db="EMBL/GenBank/DDBJ databases">
        <title>A degradative enzymes factory behind the ericoid mycorrhizal symbiosis.</title>
        <authorList>
            <consortium name="DOE Joint Genome Institute"/>
            <person name="Martino E."/>
            <person name="Morin E."/>
            <person name="Grelet G."/>
            <person name="Kuo A."/>
            <person name="Kohler A."/>
            <person name="Daghino S."/>
            <person name="Barry K."/>
            <person name="Choi C."/>
            <person name="Cichocki N."/>
            <person name="Clum A."/>
            <person name="Copeland A."/>
            <person name="Hainaut M."/>
            <person name="Haridas S."/>
            <person name="Labutti K."/>
            <person name="Lindquist E."/>
            <person name="Lipzen A."/>
            <person name="Khouja H.-R."/>
            <person name="Murat C."/>
            <person name="Ohm R."/>
            <person name="Olson A."/>
            <person name="Spatafora J."/>
            <person name="Veneault-Fourrey C."/>
            <person name="Henrissat B."/>
            <person name="Grigoriev I."/>
            <person name="Martin F."/>
            <person name="Perotto S."/>
        </authorList>
    </citation>
    <scope>NUCLEOTIDE SEQUENCE [LARGE SCALE GENOMIC DNA]</scope>
    <source>
        <strain evidence="3 4">E</strain>
    </source>
</reference>
<evidence type="ECO:0000313" key="4">
    <source>
        <dbReference type="Proteomes" id="UP000235371"/>
    </source>
</evidence>
<keyword evidence="1" id="KW-0812">Transmembrane</keyword>
<feature type="signal peptide" evidence="2">
    <location>
        <begin position="1"/>
        <end position="18"/>
    </location>
</feature>
<protein>
    <recommendedName>
        <fullName evidence="5">Mmc protein</fullName>
    </recommendedName>
</protein>
<dbReference type="EMBL" id="KZ613847">
    <property type="protein sequence ID" value="PMD56871.1"/>
    <property type="molecule type" value="Genomic_DNA"/>
</dbReference>
<keyword evidence="4" id="KW-1185">Reference proteome</keyword>
<evidence type="ECO:0008006" key="5">
    <source>
        <dbReference type="Google" id="ProtNLM"/>
    </source>
</evidence>
<dbReference type="OrthoDB" id="4094614at2759"/>
<dbReference type="PANTHER" id="PTHR35523:SF1">
    <property type="entry name" value="CELL WALL PROTEIN SED1"/>
    <property type="match status" value="1"/>
</dbReference>
<gene>
    <name evidence="3" type="ORF">K444DRAFT_632032</name>
</gene>
<keyword evidence="2" id="KW-0732">Signal</keyword>
<dbReference type="InterPro" id="IPR038843">
    <property type="entry name" value="Sed1/Spi1"/>
</dbReference>
<keyword evidence="1" id="KW-1133">Transmembrane helix</keyword>
<name>A0A2J6T1I2_9HELO</name>
<proteinExistence type="predicted"/>
<dbReference type="GO" id="GO:0031505">
    <property type="term" value="P:fungal-type cell wall organization"/>
    <property type="evidence" value="ECO:0007669"/>
    <property type="project" value="InterPro"/>
</dbReference>
<evidence type="ECO:0000256" key="1">
    <source>
        <dbReference type="SAM" id="Phobius"/>
    </source>
</evidence>
<accession>A0A2J6T1I2</accession>
<sequence length="153" mass="15752">MQFSAVVAVAALAGAAQAWYPAANSSTVVYVTDVYTSYTTYCPEATTLTYNSVTYTISEATTLTVTNCPCTVIKPVTTSSYTYCSTCPATTAPVYPVYNTTTATPTKTPVGTTSNYATSTPTPSHITTSGANSLVAISGASLAGLFALAAYIL</sequence>
<organism evidence="3 4">
    <name type="scientific">Hyaloscypha bicolor E</name>
    <dbReference type="NCBI Taxonomy" id="1095630"/>
    <lineage>
        <taxon>Eukaryota</taxon>
        <taxon>Fungi</taxon>
        <taxon>Dikarya</taxon>
        <taxon>Ascomycota</taxon>
        <taxon>Pezizomycotina</taxon>
        <taxon>Leotiomycetes</taxon>
        <taxon>Helotiales</taxon>
        <taxon>Hyaloscyphaceae</taxon>
        <taxon>Hyaloscypha</taxon>
        <taxon>Hyaloscypha bicolor</taxon>
    </lineage>
</organism>
<dbReference type="GeneID" id="36591514"/>
<dbReference type="AlphaFoldDB" id="A0A2J6T1I2"/>
<feature type="transmembrane region" description="Helical" evidence="1">
    <location>
        <begin position="133"/>
        <end position="152"/>
    </location>
</feature>
<evidence type="ECO:0000313" key="3">
    <source>
        <dbReference type="EMBL" id="PMD56871.1"/>
    </source>
</evidence>
<feature type="chain" id="PRO_5014423027" description="Mmc protein" evidence="2">
    <location>
        <begin position="19"/>
        <end position="153"/>
    </location>
</feature>
<dbReference type="InParanoid" id="A0A2J6T1I2"/>
<dbReference type="Proteomes" id="UP000235371">
    <property type="component" value="Unassembled WGS sequence"/>
</dbReference>
<dbReference type="PANTHER" id="PTHR35523">
    <property type="entry name" value="CELL WALL PROTEIN SED1"/>
    <property type="match status" value="1"/>
</dbReference>
<dbReference type="GO" id="GO:0005199">
    <property type="term" value="F:structural constituent of cell wall"/>
    <property type="evidence" value="ECO:0007669"/>
    <property type="project" value="InterPro"/>
</dbReference>
<dbReference type="STRING" id="1095630.A0A2J6T1I2"/>
<dbReference type="GO" id="GO:0009277">
    <property type="term" value="C:fungal-type cell wall"/>
    <property type="evidence" value="ECO:0007669"/>
    <property type="project" value="TreeGrafter"/>
</dbReference>